<dbReference type="EMBL" id="MW495044">
    <property type="protein sequence ID" value="QSJ03689.1"/>
    <property type="molecule type" value="Genomic_DNA"/>
</dbReference>
<sequence length="69" mass="7957">MTSKEALLMLKLGAVIRRPIWNSGTLLTLNQRGEILVRFSNGDTYTDTVESFLIQKHTDWEVYCPQDNK</sequence>
<name>A0A898KB63_9CAUD</name>
<keyword evidence="2" id="KW-1185">Reference proteome</keyword>
<organism evidence="1 2">
    <name type="scientific">Klebsiella phage vB_KpnP_P184</name>
    <dbReference type="NCBI Taxonomy" id="2806547"/>
    <lineage>
        <taxon>Viruses</taxon>
        <taxon>Duplodnaviria</taxon>
        <taxon>Heunggongvirae</taxon>
        <taxon>Uroviricota</taxon>
        <taxon>Caudoviricetes</taxon>
        <taxon>Schitoviridae</taxon>
        <taxon>Efbeekayvirus</taxon>
        <taxon>Efbeekayvirus P184</taxon>
    </lineage>
</organism>
<dbReference type="RefSeq" id="YP_010114830.1">
    <property type="nucleotide sequence ID" value="NC_055919.1"/>
</dbReference>
<evidence type="ECO:0000313" key="1">
    <source>
        <dbReference type="EMBL" id="QSJ03689.1"/>
    </source>
</evidence>
<dbReference type="KEGG" id="vg:65133432"/>
<dbReference type="Proteomes" id="UP000663176">
    <property type="component" value="Segment"/>
</dbReference>
<reference evidence="1" key="1">
    <citation type="submission" date="2021-01" db="EMBL/GenBank/DDBJ databases">
        <authorList>
            <person name="Li S."/>
            <person name="Lin Y."/>
        </authorList>
    </citation>
    <scope>NUCLEOTIDE SEQUENCE</scope>
</reference>
<proteinExistence type="predicted"/>
<accession>A0A898KB63</accession>
<dbReference type="GeneID" id="65133432"/>
<protein>
    <submittedName>
        <fullName evidence="1">Uncharacterized protein</fullName>
    </submittedName>
</protein>
<evidence type="ECO:0000313" key="2">
    <source>
        <dbReference type="Proteomes" id="UP000663176"/>
    </source>
</evidence>